<dbReference type="PANTHER" id="PTHR10366">
    <property type="entry name" value="NAD DEPENDENT EPIMERASE/DEHYDRATASE"/>
    <property type="match status" value="1"/>
</dbReference>
<dbReference type="PANTHER" id="PTHR10366:SF847">
    <property type="entry name" value="3 BETA-HYDROXYSTEROID DEHYDROGENASE TYPE 7"/>
    <property type="match status" value="1"/>
</dbReference>
<accession>A0A8T1SCM1</accession>
<evidence type="ECO:0000256" key="1">
    <source>
        <dbReference type="ARBA" id="ARBA00004304"/>
    </source>
</evidence>
<evidence type="ECO:0000256" key="10">
    <source>
        <dbReference type="SAM" id="MobiDB-lite"/>
    </source>
</evidence>
<evidence type="ECO:0000259" key="11">
    <source>
        <dbReference type="Pfam" id="PF01073"/>
    </source>
</evidence>
<evidence type="ECO:0000256" key="6">
    <source>
        <dbReference type="ARBA" id="ARBA00022989"/>
    </source>
</evidence>
<comment type="caution">
    <text evidence="12">The sequence shown here is derived from an EMBL/GenBank/DDBJ whole genome shotgun (WGS) entry which is preliminary data.</text>
</comment>
<dbReference type="FunFam" id="3.40.50.720:FF:000220">
    <property type="entry name" value="3 beta-hydroxysteroid dehydrogenase/Delta 5--&gt;4-isomerase type 1"/>
    <property type="match status" value="1"/>
</dbReference>
<dbReference type="InterPro" id="IPR002225">
    <property type="entry name" value="3Beta_OHSteriod_DH/Estase"/>
</dbReference>
<dbReference type="InterPro" id="IPR036291">
    <property type="entry name" value="NAD(P)-bd_dom_sf"/>
</dbReference>
<dbReference type="InterPro" id="IPR050425">
    <property type="entry name" value="NAD(P)_dehydrat-like"/>
</dbReference>
<dbReference type="GO" id="GO:0016616">
    <property type="term" value="F:oxidoreductase activity, acting on the CH-OH group of donors, NAD or NADP as acceptor"/>
    <property type="evidence" value="ECO:0007669"/>
    <property type="project" value="InterPro"/>
</dbReference>
<name>A0A8T1SCM1_CHESE</name>
<dbReference type="GO" id="GO:0006694">
    <property type="term" value="P:steroid biosynthetic process"/>
    <property type="evidence" value="ECO:0007669"/>
    <property type="project" value="InterPro"/>
</dbReference>
<keyword evidence="4" id="KW-0812">Transmembrane</keyword>
<keyword evidence="5" id="KW-0256">Endoplasmic reticulum</keyword>
<keyword evidence="7" id="KW-0560">Oxidoreductase</keyword>
<feature type="domain" description="3-beta hydroxysteroid dehydrogenase/isomerase" evidence="11">
    <location>
        <begin position="55"/>
        <end position="325"/>
    </location>
</feature>
<evidence type="ECO:0000313" key="13">
    <source>
        <dbReference type="Proteomes" id="UP000765507"/>
    </source>
</evidence>
<dbReference type="Gene3D" id="3.40.50.720">
    <property type="entry name" value="NAD(P)-binding Rossmann-like Domain"/>
    <property type="match status" value="1"/>
</dbReference>
<keyword evidence="8" id="KW-0496">Mitochondrion</keyword>
<evidence type="ECO:0000256" key="9">
    <source>
        <dbReference type="ARBA" id="ARBA00023136"/>
    </source>
</evidence>
<keyword evidence="13" id="KW-1185">Reference proteome</keyword>
<organism evidence="12 13">
    <name type="scientific">Chelydra serpentina</name>
    <name type="common">Snapping turtle</name>
    <name type="synonym">Testudo serpentina</name>
    <dbReference type="NCBI Taxonomy" id="8475"/>
    <lineage>
        <taxon>Eukaryota</taxon>
        <taxon>Metazoa</taxon>
        <taxon>Chordata</taxon>
        <taxon>Craniata</taxon>
        <taxon>Vertebrata</taxon>
        <taxon>Euteleostomi</taxon>
        <taxon>Archelosauria</taxon>
        <taxon>Testudinata</taxon>
        <taxon>Testudines</taxon>
        <taxon>Cryptodira</taxon>
        <taxon>Durocryptodira</taxon>
        <taxon>Americhelydia</taxon>
        <taxon>Chelydroidea</taxon>
        <taxon>Chelydridae</taxon>
        <taxon>Chelydra</taxon>
    </lineage>
</organism>
<evidence type="ECO:0000256" key="3">
    <source>
        <dbReference type="ARBA" id="ARBA00009219"/>
    </source>
</evidence>
<dbReference type="OrthoDB" id="10262413at2759"/>
<evidence type="ECO:0000313" key="12">
    <source>
        <dbReference type="EMBL" id="KAG6926600.1"/>
    </source>
</evidence>
<evidence type="ECO:0000256" key="7">
    <source>
        <dbReference type="ARBA" id="ARBA00023002"/>
    </source>
</evidence>
<protein>
    <submittedName>
        <fullName evidence="12">Hydroxy-delta-5-steroid dehydrogenase, 3 beta-and steroid delta-isomerase 7</fullName>
    </submittedName>
</protein>
<keyword evidence="6" id="KW-1133">Transmembrane helix</keyword>
<feature type="non-terminal residue" evidence="12">
    <location>
        <position position="414"/>
    </location>
</feature>
<evidence type="ECO:0000256" key="2">
    <source>
        <dbReference type="ARBA" id="ARBA00004389"/>
    </source>
</evidence>
<evidence type="ECO:0000256" key="5">
    <source>
        <dbReference type="ARBA" id="ARBA00022824"/>
    </source>
</evidence>
<proteinExistence type="inferred from homology"/>
<reference evidence="12 13" key="1">
    <citation type="journal article" date="2020" name="G3 (Bethesda)">
        <title>Draft Genome of the Common Snapping Turtle, Chelydra serpentina, a Model for Phenotypic Plasticity in Reptiles.</title>
        <authorList>
            <person name="Das D."/>
            <person name="Singh S.K."/>
            <person name="Bierstedt J."/>
            <person name="Erickson A."/>
            <person name="Galli G.L.J."/>
            <person name="Crossley D.A. 2nd"/>
            <person name="Rhen T."/>
        </authorList>
    </citation>
    <scope>NUCLEOTIDE SEQUENCE [LARGE SCALE GENOMIC DNA]</scope>
    <source>
        <strain evidence="12">KW</strain>
    </source>
</reference>
<feature type="region of interest" description="Disordered" evidence="10">
    <location>
        <begin position="1"/>
        <end position="39"/>
    </location>
</feature>
<dbReference type="SUPFAM" id="SSF51735">
    <property type="entry name" value="NAD(P)-binding Rossmann-fold domains"/>
    <property type="match status" value="1"/>
</dbReference>
<dbReference type="GO" id="GO:0031966">
    <property type="term" value="C:mitochondrial membrane"/>
    <property type="evidence" value="ECO:0007669"/>
    <property type="project" value="UniProtKB-SubCell"/>
</dbReference>
<evidence type="ECO:0000256" key="8">
    <source>
        <dbReference type="ARBA" id="ARBA00023128"/>
    </source>
</evidence>
<sequence length="414" mass="46125">GRYQYIQGPHHGRAQSRRMSQQRGHRSGQPGTPESWEPRADQGLMAWDRAGQVYLVTGGCGFLGSHLVRMLVERSPNVAEVRVFDLQLDPALGQLGTEKTKVTLIRGDISSPADVGAAVKGVDVVIHAASLVDVWGRVAPEKITEVNVHGTKNVIDACIEHGTQYLIYTSSMEVVGPNTKGDPFYRGNEDSAYDARHEQPYPLSKAQAERMVIEANGTPLGGGRWLVTCALRPTGIYGEKHPLMKEFYEKGLQTGRRLLRAIPVSTEHGRVYVGNVAWMHLLVARQMQDAPAAIGGQVYFCYDASPYKSYEDFNMEILASCGFRLLGSQPVVPYWLLRCLALANNFLRRLLRPFFAYAPLLNPYTLAVASTTFTVQTDKAQRHFGYQPLYTWEESRARTVAWIQEVDAQREAGK</sequence>
<comment type="similarity">
    <text evidence="3">Belongs to the 3-beta-HSD family.</text>
</comment>
<keyword evidence="9" id="KW-0472">Membrane</keyword>
<dbReference type="GO" id="GO:0005789">
    <property type="term" value="C:endoplasmic reticulum membrane"/>
    <property type="evidence" value="ECO:0007669"/>
    <property type="project" value="UniProtKB-SubCell"/>
</dbReference>
<comment type="subcellular location">
    <subcellularLocation>
        <location evidence="2">Endoplasmic reticulum membrane</location>
        <topology evidence="2">Single-pass membrane protein</topology>
    </subcellularLocation>
    <subcellularLocation>
        <location evidence="1">Mitochondrion membrane</location>
        <topology evidence="1">Single-pass membrane protein</topology>
    </subcellularLocation>
</comment>
<dbReference type="EMBL" id="JAHGAV010000310">
    <property type="protein sequence ID" value="KAG6926600.1"/>
    <property type="molecule type" value="Genomic_DNA"/>
</dbReference>
<evidence type="ECO:0000256" key="4">
    <source>
        <dbReference type="ARBA" id="ARBA00022692"/>
    </source>
</evidence>
<gene>
    <name evidence="12" type="primary">HSD3B7</name>
    <name evidence="12" type="ORF">G0U57_011836</name>
</gene>
<dbReference type="Proteomes" id="UP000765507">
    <property type="component" value="Unassembled WGS sequence"/>
</dbReference>
<dbReference type="Pfam" id="PF01073">
    <property type="entry name" value="3Beta_HSD"/>
    <property type="match status" value="1"/>
</dbReference>
<dbReference type="AlphaFoldDB" id="A0A8T1SCM1"/>